<comment type="caution">
    <text evidence="14">The sequence shown here is derived from an EMBL/GenBank/DDBJ whole genome shotgun (WGS) entry which is preliminary data.</text>
</comment>
<evidence type="ECO:0000256" key="8">
    <source>
        <dbReference type="ARBA" id="ARBA00022840"/>
    </source>
</evidence>
<gene>
    <name evidence="14" type="ORF">AVW16_13815</name>
</gene>
<dbReference type="Gene3D" id="3.40.50.300">
    <property type="entry name" value="P-loop containing nucleotide triphosphate hydrolases"/>
    <property type="match status" value="1"/>
</dbReference>
<feature type="non-terminal residue" evidence="14">
    <location>
        <position position="510"/>
    </location>
</feature>
<keyword evidence="7" id="KW-0862">Zinc</keyword>
<dbReference type="SUPFAM" id="SSF161219">
    <property type="entry name" value="CHY zinc finger-like"/>
    <property type="match status" value="1"/>
</dbReference>
<dbReference type="Pfam" id="PF18319">
    <property type="entry name" value="Zn_ribbon_PriA"/>
    <property type="match status" value="1"/>
</dbReference>
<evidence type="ECO:0000256" key="7">
    <source>
        <dbReference type="ARBA" id="ARBA00022833"/>
    </source>
</evidence>
<evidence type="ECO:0000313" key="15">
    <source>
        <dbReference type="Proteomes" id="UP000076625"/>
    </source>
</evidence>
<dbReference type="GO" id="GO:0043138">
    <property type="term" value="F:3'-5' DNA helicase activity"/>
    <property type="evidence" value="ECO:0007669"/>
    <property type="project" value="UniProtKB-EC"/>
</dbReference>
<dbReference type="PROSITE" id="PS51192">
    <property type="entry name" value="HELICASE_ATP_BIND_1"/>
    <property type="match status" value="1"/>
</dbReference>
<dbReference type="GO" id="GO:0008270">
    <property type="term" value="F:zinc ion binding"/>
    <property type="evidence" value="ECO:0007669"/>
    <property type="project" value="InterPro"/>
</dbReference>
<dbReference type="SMART" id="SM00487">
    <property type="entry name" value="DEXDc"/>
    <property type="match status" value="1"/>
</dbReference>
<dbReference type="STRING" id="1452487.AVW16_13815"/>
<evidence type="ECO:0000256" key="10">
    <source>
        <dbReference type="ARBA" id="ARBA00023235"/>
    </source>
</evidence>
<dbReference type="SUPFAM" id="SSF52540">
    <property type="entry name" value="P-loop containing nucleoside triphosphate hydrolases"/>
    <property type="match status" value="1"/>
</dbReference>
<dbReference type="InterPro" id="IPR014001">
    <property type="entry name" value="Helicase_ATP-bd"/>
</dbReference>
<evidence type="ECO:0000256" key="12">
    <source>
        <dbReference type="ARBA" id="ARBA00048988"/>
    </source>
</evidence>
<dbReference type="Pfam" id="PF17764">
    <property type="entry name" value="PriA_3primeBD"/>
    <property type="match status" value="1"/>
</dbReference>
<evidence type="ECO:0000256" key="5">
    <source>
        <dbReference type="ARBA" id="ARBA00022801"/>
    </source>
</evidence>
<evidence type="ECO:0000256" key="11">
    <source>
        <dbReference type="ARBA" id="ARBA00034808"/>
    </source>
</evidence>
<evidence type="ECO:0000256" key="1">
    <source>
        <dbReference type="ARBA" id="ARBA00022515"/>
    </source>
</evidence>
<dbReference type="EC" id="5.6.2.4" evidence="11"/>
<evidence type="ECO:0000313" key="14">
    <source>
        <dbReference type="EMBL" id="KZE28377.1"/>
    </source>
</evidence>
<dbReference type="GO" id="GO:0006270">
    <property type="term" value="P:DNA replication initiation"/>
    <property type="evidence" value="ECO:0007669"/>
    <property type="project" value="TreeGrafter"/>
</dbReference>
<keyword evidence="15" id="KW-1185">Reference proteome</keyword>
<dbReference type="GO" id="GO:0005524">
    <property type="term" value="F:ATP binding"/>
    <property type="evidence" value="ECO:0007669"/>
    <property type="project" value="UniProtKB-KW"/>
</dbReference>
<dbReference type="GO" id="GO:1990077">
    <property type="term" value="C:primosome complex"/>
    <property type="evidence" value="ECO:0007669"/>
    <property type="project" value="UniProtKB-KW"/>
</dbReference>
<dbReference type="GO" id="GO:0006302">
    <property type="term" value="P:double-strand break repair"/>
    <property type="evidence" value="ECO:0007669"/>
    <property type="project" value="InterPro"/>
</dbReference>
<comment type="catalytic activity">
    <reaction evidence="12">
        <text>ATP + H2O = ADP + phosphate + H(+)</text>
        <dbReference type="Rhea" id="RHEA:13065"/>
        <dbReference type="ChEBI" id="CHEBI:15377"/>
        <dbReference type="ChEBI" id="CHEBI:15378"/>
        <dbReference type="ChEBI" id="CHEBI:30616"/>
        <dbReference type="ChEBI" id="CHEBI:43474"/>
        <dbReference type="ChEBI" id="CHEBI:456216"/>
        <dbReference type="EC" id="5.6.2.4"/>
    </reaction>
</comment>
<feature type="domain" description="Helicase ATP-binding" evidence="13">
    <location>
        <begin position="202"/>
        <end position="369"/>
    </location>
</feature>
<keyword evidence="4" id="KW-0547">Nucleotide-binding</keyword>
<proteinExistence type="predicted"/>
<dbReference type="InterPro" id="IPR041222">
    <property type="entry name" value="PriA_3primeBD"/>
</dbReference>
<dbReference type="GO" id="GO:0006310">
    <property type="term" value="P:DNA recombination"/>
    <property type="evidence" value="ECO:0007669"/>
    <property type="project" value="InterPro"/>
</dbReference>
<dbReference type="Pfam" id="PF00270">
    <property type="entry name" value="DEAD"/>
    <property type="match status" value="1"/>
</dbReference>
<dbReference type="Gene3D" id="3.40.1440.60">
    <property type="entry name" value="PriA, 3(prime) DNA-binding domain"/>
    <property type="match status" value="1"/>
</dbReference>
<organism evidence="14 15">
    <name type="scientific">Crenobacter luteus</name>
    <dbReference type="NCBI Taxonomy" id="1452487"/>
    <lineage>
        <taxon>Bacteria</taxon>
        <taxon>Pseudomonadati</taxon>
        <taxon>Pseudomonadota</taxon>
        <taxon>Betaproteobacteria</taxon>
        <taxon>Neisseriales</taxon>
        <taxon>Neisseriaceae</taxon>
        <taxon>Crenobacter</taxon>
    </lineage>
</organism>
<dbReference type="InterPro" id="IPR011545">
    <property type="entry name" value="DEAD/DEAH_box_helicase_dom"/>
</dbReference>
<evidence type="ECO:0000259" key="13">
    <source>
        <dbReference type="PROSITE" id="PS51192"/>
    </source>
</evidence>
<dbReference type="CDD" id="cd17929">
    <property type="entry name" value="DEXHc_priA"/>
    <property type="match status" value="1"/>
</dbReference>
<dbReference type="PANTHER" id="PTHR30580:SF0">
    <property type="entry name" value="PRIMOSOMAL PROTEIN N"/>
    <property type="match status" value="1"/>
</dbReference>
<evidence type="ECO:0000256" key="2">
    <source>
        <dbReference type="ARBA" id="ARBA00022705"/>
    </source>
</evidence>
<evidence type="ECO:0000256" key="6">
    <source>
        <dbReference type="ARBA" id="ARBA00022806"/>
    </source>
</evidence>
<keyword evidence="2" id="KW-0235">DNA replication</keyword>
<keyword evidence="6" id="KW-0347">Helicase</keyword>
<evidence type="ECO:0000256" key="4">
    <source>
        <dbReference type="ARBA" id="ARBA00022741"/>
    </source>
</evidence>
<dbReference type="GO" id="GO:0003677">
    <property type="term" value="F:DNA binding"/>
    <property type="evidence" value="ECO:0007669"/>
    <property type="project" value="UniProtKB-KW"/>
</dbReference>
<dbReference type="OrthoDB" id="9759544at2"/>
<dbReference type="NCBIfam" id="TIGR00595">
    <property type="entry name" value="priA"/>
    <property type="match status" value="1"/>
</dbReference>
<dbReference type="PANTHER" id="PTHR30580">
    <property type="entry name" value="PRIMOSOMAL PROTEIN N"/>
    <property type="match status" value="1"/>
</dbReference>
<dbReference type="EMBL" id="LQQU01000038">
    <property type="protein sequence ID" value="KZE28377.1"/>
    <property type="molecule type" value="Genomic_DNA"/>
</dbReference>
<dbReference type="FunFam" id="3.40.50.300:FF:000489">
    <property type="entry name" value="Primosome assembly protein PriA"/>
    <property type="match status" value="1"/>
</dbReference>
<dbReference type="GO" id="GO:0006269">
    <property type="term" value="P:DNA replication, synthesis of primer"/>
    <property type="evidence" value="ECO:0007669"/>
    <property type="project" value="UniProtKB-KW"/>
</dbReference>
<protein>
    <recommendedName>
        <fullName evidence="11">DNA 3'-5' helicase</fullName>
        <ecNumber evidence="11">5.6.2.4</ecNumber>
    </recommendedName>
</protein>
<reference evidence="15" key="1">
    <citation type="submission" date="2016-01" db="EMBL/GenBank/DDBJ databases">
        <title>Draft genome of Chromobacterium sp. F49.</title>
        <authorList>
            <person name="Hong K.W."/>
        </authorList>
    </citation>
    <scope>NUCLEOTIDE SEQUENCE [LARGE SCALE GENOMIC DNA]</scope>
    <source>
        <strain evidence="15">CN10</strain>
    </source>
</reference>
<dbReference type="AlphaFoldDB" id="A0A161SCT6"/>
<sequence length="510" mass="54954">MSNEWRVEVALDVPLPGTFTYLADSPLPAGTRVAVPFGPRRLAGVVLGAGAQEGDANKLKRVDAVLDELPPLPADWLELVRFVAGYYHAPIGQVVATALPTALRDAAPVRLADARPWRLSAAGSLAEPPAARAKAQRALWLALAEGPLTREAARALAGQASRLLANWEAAGWLERVDVDWRGAPVAAGPELTAAQADALAQIGVREGFSAWLLFGVTGSGKTEVYLRLIEKTLAEGRQALVLIPEINLTPQLLSRFAARFPATPLAALHSGLSDGERLSAWADAWRGRAGIVIGTRLAVFTPLARLGIVIVDEEHDGSFKQQDGVRYHARDLAVWRAHRAGVPVVLGSATPSLETLYKVESGRYRLLRLAERAHASARLPAVRVLDVRRQKLAEGLSEAAVETLRAAKRRGELSLVFINRRGFSPVIACGDCGWSSGCRHCHAKMVLHLKERRLRCHHCGAVEPVPHACPDCGNVDLSPVGHGTQRIEEALARLVPGARVVRIDRDPTGR</sequence>
<evidence type="ECO:0000256" key="3">
    <source>
        <dbReference type="ARBA" id="ARBA00022723"/>
    </source>
</evidence>
<keyword evidence="10" id="KW-0413">Isomerase</keyword>
<keyword evidence="5" id="KW-0378">Hydrolase</keyword>
<dbReference type="InterPro" id="IPR005259">
    <property type="entry name" value="PriA"/>
</dbReference>
<dbReference type="InterPro" id="IPR027417">
    <property type="entry name" value="P-loop_NTPase"/>
</dbReference>
<keyword evidence="1" id="KW-0639">Primosome</keyword>
<keyword evidence="3" id="KW-0479">Metal-binding</keyword>
<dbReference type="RefSeq" id="WP_066613922.1">
    <property type="nucleotide sequence ID" value="NZ_LQQU01000038.1"/>
</dbReference>
<dbReference type="InterPro" id="IPR037274">
    <property type="entry name" value="Znf_CHY_sf"/>
</dbReference>
<dbReference type="InterPro" id="IPR040498">
    <property type="entry name" value="PriA_CRR"/>
</dbReference>
<dbReference type="Proteomes" id="UP000076625">
    <property type="component" value="Unassembled WGS sequence"/>
</dbReference>
<accession>A0A161SCT6</accession>
<keyword evidence="9" id="KW-0238">DNA-binding</keyword>
<keyword evidence="8" id="KW-0067">ATP-binding</keyword>
<name>A0A161SCT6_9NEIS</name>
<evidence type="ECO:0000256" key="9">
    <source>
        <dbReference type="ARBA" id="ARBA00023125"/>
    </source>
</evidence>
<dbReference type="GO" id="GO:0016787">
    <property type="term" value="F:hydrolase activity"/>
    <property type="evidence" value="ECO:0007669"/>
    <property type="project" value="UniProtKB-KW"/>
</dbReference>
<dbReference type="InterPro" id="IPR042115">
    <property type="entry name" value="PriA_3primeBD_sf"/>
</dbReference>